<sequence>MRAVASSCPLYHSGKLRFACLSYKFYHMSSRKKSSGRTILSRFVVFEGIDGAGTTTQLGKVASSLKGRGHTLWETREPTDGPVGTFIRECLASGLSFPASVYAYLFAADRDLHVFGEDGVMVRVGRGEIVLCDRYLHSSLAYQSDSAHTRELVEDLNRRFPLPEVVIYLDTPVEECLRRLSSRPRKDLFEQREVLMNVASRYREVLRTYEAEGGKVLYVDGTQPPDLIFREILKFLERTLDI</sequence>
<keyword evidence="6 8" id="KW-0067">ATP-binding</keyword>
<dbReference type="EMBL" id="CP001698">
    <property type="protein sequence ID" value="ADN02071.1"/>
    <property type="molecule type" value="Genomic_DNA"/>
</dbReference>
<comment type="caution">
    <text evidence="8">Lacks conserved residue(s) required for the propagation of feature annotation.</text>
</comment>
<feature type="domain" description="Thymidylate kinase-like" evidence="9">
    <location>
        <begin position="46"/>
        <end position="232"/>
    </location>
</feature>
<evidence type="ECO:0000256" key="8">
    <source>
        <dbReference type="HAMAP-Rule" id="MF_00165"/>
    </source>
</evidence>
<evidence type="ECO:0000256" key="2">
    <source>
        <dbReference type="ARBA" id="ARBA00022679"/>
    </source>
</evidence>
<evidence type="ECO:0000256" key="7">
    <source>
        <dbReference type="ARBA" id="ARBA00048743"/>
    </source>
</evidence>
<dbReference type="GO" id="GO:0006233">
    <property type="term" value="P:dTDP biosynthetic process"/>
    <property type="evidence" value="ECO:0007669"/>
    <property type="project" value="InterPro"/>
</dbReference>
<dbReference type="SUPFAM" id="SSF52540">
    <property type="entry name" value="P-loop containing nucleoside triphosphate hydrolases"/>
    <property type="match status" value="1"/>
</dbReference>
<evidence type="ECO:0000256" key="6">
    <source>
        <dbReference type="ARBA" id="ARBA00022840"/>
    </source>
</evidence>
<dbReference type="InterPro" id="IPR018094">
    <property type="entry name" value="Thymidylate_kinase"/>
</dbReference>
<evidence type="ECO:0000313" key="11">
    <source>
        <dbReference type="Proteomes" id="UP000001296"/>
    </source>
</evidence>
<evidence type="ECO:0000256" key="4">
    <source>
        <dbReference type="ARBA" id="ARBA00022741"/>
    </source>
</evidence>
<dbReference type="GO" id="GO:0006227">
    <property type="term" value="P:dUDP biosynthetic process"/>
    <property type="evidence" value="ECO:0007669"/>
    <property type="project" value="TreeGrafter"/>
</dbReference>
<dbReference type="Gene3D" id="3.40.50.300">
    <property type="entry name" value="P-loop containing nucleotide triphosphate hydrolases"/>
    <property type="match status" value="1"/>
</dbReference>
<accession>E0RST5</accession>
<dbReference type="Pfam" id="PF02223">
    <property type="entry name" value="Thymidylate_kin"/>
    <property type="match status" value="1"/>
</dbReference>
<dbReference type="KEGG" id="sta:STHERM_c11260"/>
<name>E0RST5_WINT6</name>
<reference evidence="10 11" key="2">
    <citation type="journal article" date="2010" name="J. Bacteriol.">
        <title>Genome sequence of the polysaccharide-degrading, thermophilic anaerobe Spirochaeta thermophila DSM 6192.</title>
        <authorList>
            <person name="Angelov A."/>
            <person name="Liebl S."/>
            <person name="Ballschmiter M."/>
            <person name="Bomeke M."/>
            <person name="Lehmann R."/>
            <person name="Liesegang H."/>
            <person name="Daniel R."/>
            <person name="Liebl W."/>
        </authorList>
    </citation>
    <scope>NUCLEOTIDE SEQUENCE [LARGE SCALE GENOMIC DNA]</scope>
    <source>
        <strain evidence="11">ATCC 49972 / DSM 6192 / RI 19.B1</strain>
    </source>
</reference>
<reference key="1">
    <citation type="submission" date="2009-08" db="EMBL/GenBank/DDBJ databases">
        <title>The genome sequence of Spirochaeta thermophila DSM6192.</title>
        <authorList>
            <person name="Angelov A."/>
            <person name="Mientus M."/>
            <person name="Wittenberg S."/>
            <person name="Lehmann R."/>
            <person name="Liesegang H."/>
            <person name="Daniel R."/>
            <person name="Liebl W."/>
        </authorList>
    </citation>
    <scope>NUCLEOTIDE SEQUENCE</scope>
    <source>
        <strain>DSM 6192</strain>
    </source>
</reference>
<gene>
    <name evidence="8" type="primary">tmk</name>
    <name evidence="10" type="ordered locus">STHERM_c11260</name>
</gene>
<evidence type="ECO:0000313" key="10">
    <source>
        <dbReference type="EMBL" id="ADN02071.1"/>
    </source>
</evidence>
<evidence type="ECO:0000256" key="1">
    <source>
        <dbReference type="ARBA" id="ARBA00009776"/>
    </source>
</evidence>
<dbReference type="PANTHER" id="PTHR10344:SF4">
    <property type="entry name" value="UMP-CMP KINASE 2, MITOCHONDRIAL"/>
    <property type="match status" value="1"/>
</dbReference>
<dbReference type="NCBIfam" id="TIGR00041">
    <property type="entry name" value="DTMP_kinase"/>
    <property type="match status" value="1"/>
</dbReference>
<dbReference type="GO" id="GO:0004798">
    <property type="term" value="F:dTMP kinase activity"/>
    <property type="evidence" value="ECO:0007669"/>
    <property type="project" value="UniProtKB-UniRule"/>
</dbReference>
<comment type="catalytic activity">
    <reaction evidence="7 8">
        <text>dTMP + ATP = dTDP + ADP</text>
        <dbReference type="Rhea" id="RHEA:13517"/>
        <dbReference type="ChEBI" id="CHEBI:30616"/>
        <dbReference type="ChEBI" id="CHEBI:58369"/>
        <dbReference type="ChEBI" id="CHEBI:63528"/>
        <dbReference type="ChEBI" id="CHEBI:456216"/>
        <dbReference type="EC" id="2.7.4.9"/>
    </reaction>
</comment>
<dbReference type="Proteomes" id="UP000001296">
    <property type="component" value="Chromosome"/>
</dbReference>
<evidence type="ECO:0000256" key="3">
    <source>
        <dbReference type="ARBA" id="ARBA00022727"/>
    </source>
</evidence>
<dbReference type="GO" id="GO:0005524">
    <property type="term" value="F:ATP binding"/>
    <property type="evidence" value="ECO:0007669"/>
    <property type="project" value="UniProtKB-UniRule"/>
</dbReference>
<protein>
    <recommendedName>
        <fullName evidence="8">Thymidylate kinase</fullName>
        <ecNumber evidence="8">2.7.4.9</ecNumber>
    </recommendedName>
    <alternativeName>
        <fullName evidence="8">dTMP kinase</fullName>
    </alternativeName>
</protein>
<proteinExistence type="inferred from homology"/>
<evidence type="ECO:0000259" key="9">
    <source>
        <dbReference type="Pfam" id="PF02223"/>
    </source>
</evidence>
<dbReference type="HAMAP" id="MF_00165">
    <property type="entry name" value="Thymidylate_kinase"/>
    <property type="match status" value="1"/>
</dbReference>
<comment type="similarity">
    <text evidence="1 8">Belongs to the thymidylate kinase family.</text>
</comment>
<organism evidence="10 11">
    <name type="scientific">Winmispira thermophila (strain ATCC 49972 / DSM 6192 / RI 19.B1)</name>
    <name type="common">Spirochaeta thermophila</name>
    <dbReference type="NCBI Taxonomy" id="665571"/>
    <lineage>
        <taxon>Bacteria</taxon>
        <taxon>Pseudomonadati</taxon>
        <taxon>Spirochaetota</taxon>
        <taxon>Spirochaetia</taxon>
        <taxon>Winmispirales</taxon>
        <taxon>Winmispiraceae</taxon>
        <taxon>Winmispira</taxon>
    </lineage>
</organism>
<dbReference type="InterPro" id="IPR018095">
    <property type="entry name" value="Thymidylate_kin_CS"/>
</dbReference>
<dbReference type="PROSITE" id="PS01331">
    <property type="entry name" value="THYMIDYLATE_KINASE"/>
    <property type="match status" value="1"/>
</dbReference>
<dbReference type="PaxDb" id="665571-STHERM_c11260"/>
<dbReference type="InterPro" id="IPR027417">
    <property type="entry name" value="P-loop_NTPase"/>
</dbReference>
<dbReference type="PANTHER" id="PTHR10344">
    <property type="entry name" value="THYMIDYLATE KINASE"/>
    <property type="match status" value="1"/>
</dbReference>
<dbReference type="EC" id="2.7.4.9" evidence="8"/>
<comment type="function">
    <text evidence="8">Phosphorylation of dTMP to form dTDP in both de novo and salvage pathways of dTTP synthesis.</text>
</comment>
<dbReference type="AlphaFoldDB" id="E0RST5"/>
<dbReference type="HOGENOM" id="CLU_049131_1_3_12"/>
<evidence type="ECO:0000256" key="5">
    <source>
        <dbReference type="ARBA" id="ARBA00022777"/>
    </source>
</evidence>
<dbReference type="CDD" id="cd01672">
    <property type="entry name" value="TMPK"/>
    <property type="match status" value="1"/>
</dbReference>
<dbReference type="eggNOG" id="COG0125">
    <property type="taxonomic scope" value="Bacteria"/>
</dbReference>
<keyword evidence="5 8" id="KW-0418">Kinase</keyword>
<keyword evidence="3 8" id="KW-0545">Nucleotide biosynthesis</keyword>
<dbReference type="GO" id="GO:0006235">
    <property type="term" value="P:dTTP biosynthetic process"/>
    <property type="evidence" value="ECO:0007669"/>
    <property type="project" value="UniProtKB-UniRule"/>
</dbReference>
<dbReference type="InterPro" id="IPR039430">
    <property type="entry name" value="Thymidylate_kin-like_dom"/>
</dbReference>
<keyword evidence="2 8" id="KW-0808">Transferase</keyword>
<dbReference type="GO" id="GO:0005829">
    <property type="term" value="C:cytosol"/>
    <property type="evidence" value="ECO:0007669"/>
    <property type="project" value="TreeGrafter"/>
</dbReference>
<keyword evidence="4 8" id="KW-0547">Nucleotide-binding</keyword>